<dbReference type="PANTHER" id="PTHR34351">
    <property type="entry name" value="SLR1927 PROTEIN-RELATED"/>
    <property type="match status" value="1"/>
</dbReference>
<feature type="region of interest" description="Disordered" evidence="1">
    <location>
        <begin position="338"/>
        <end position="363"/>
    </location>
</feature>
<reference evidence="3 4" key="1">
    <citation type="journal article" date="2019" name="Nat. Commun.">
        <title>A new type of DNA phosphorothioation-based antiviral system in archaea.</title>
        <authorList>
            <person name="Xiong L."/>
            <person name="Liu S."/>
            <person name="Chen S."/>
            <person name="Xiao Y."/>
            <person name="Zhu B."/>
            <person name="Gao Y."/>
            <person name="Zhang Y."/>
            <person name="Chen B."/>
            <person name="Luo J."/>
            <person name="Deng Z."/>
            <person name="Chen X."/>
            <person name="Wang L."/>
            <person name="Chen S."/>
        </authorList>
    </citation>
    <scope>NUCLEOTIDE SEQUENCE [LARGE SCALE GENOMIC DNA]</scope>
    <source>
        <strain evidence="3 4">JCM 10635</strain>
    </source>
</reference>
<evidence type="ECO:0000256" key="2">
    <source>
        <dbReference type="SAM" id="Phobius"/>
    </source>
</evidence>
<proteinExistence type="predicted"/>
<dbReference type="AlphaFoldDB" id="A0A4D6HJU7"/>
<evidence type="ECO:0000256" key="1">
    <source>
        <dbReference type="SAM" id="MobiDB-lite"/>
    </source>
</evidence>
<feature type="transmembrane region" description="Helical" evidence="2">
    <location>
        <begin position="7"/>
        <end position="25"/>
    </location>
</feature>
<evidence type="ECO:0000313" key="4">
    <source>
        <dbReference type="Proteomes" id="UP000296822"/>
    </source>
</evidence>
<keyword evidence="2" id="KW-1133">Transmembrane helix</keyword>
<dbReference type="EMBL" id="CP031305">
    <property type="protein sequence ID" value="QCC54113.1"/>
    <property type="molecule type" value="Genomic_DNA"/>
</dbReference>
<accession>A0A4D6HJU7</accession>
<dbReference type="RefSeq" id="WP_136350818.1">
    <property type="nucleotide sequence ID" value="NZ_CP031305.1"/>
</dbReference>
<dbReference type="KEGG" id="nbg:DV706_06175"/>
<evidence type="ECO:0000313" key="3">
    <source>
        <dbReference type="EMBL" id="QCC54113.1"/>
    </source>
</evidence>
<keyword evidence="2" id="KW-0472">Membrane</keyword>
<dbReference type="Proteomes" id="UP000296822">
    <property type="component" value="Chromosome"/>
</dbReference>
<keyword evidence="2" id="KW-0812">Transmembrane</keyword>
<gene>
    <name evidence="3" type="ORF">DV706_06175</name>
</gene>
<protein>
    <submittedName>
        <fullName evidence="3">DUF58 domain-containing protein</fullName>
    </submittedName>
</protein>
<dbReference type="GeneID" id="39850830"/>
<sequence length="363" mass="39398">MRLTIRGWAVVVVVLASVVMAWQYGPRALNAVVTPLLVVLVAGLVVTARADRPEISRPPVDDGFVGDQRTVDLEIETNATVAATIHEPVDDGLSIDRTDADTADDSSDAGRSLVLETILEGDDRFSYEIRLTDRGERQTGPLTITISDVFGLVERRFSDEQRTSVLVYPRVHELAGAAGTDFQTLVETTDRRARDEFDHLREYRRGDALSDVNWKAAAKRPDGDLVVTEYARDENVGSALIAADCPPGWANELATAVASVTTHLLEGGVNVGLNVPDGDYEPDSGAAHYRELLAQLATLEAGELEERQRQQADVLVQADADGTRVVVNGRVLPFDQLTERDGTGWNEPADHERDSGSESGVAT</sequence>
<name>A0A4D6HJU7_9EURY</name>
<dbReference type="PANTHER" id="PTHR34351:SF1">
    <property type="entry name" value="SLR1927 PROTEIN"/>
    <property type="match status" value="1"/>
</dbReference>
<organism evidence="3 4">
    <name type="scientific">Natronorubrum bangense</name>
    <dbReference type="NCBI Taxonomy" id="61858"/>
    <lineage>
        <taxon>Archaea</taxon>
        <taxon>Methanobacteriati</taxon>
        <taxon>Methanobacteriota</taxon>
        <taxon>Stenosarchaea group</taxon>
        <taxon>Halobacteria</taxon>
        <taxon>Halobacteriales</taxon>
        <taxon>Natrialbaceae</taxon>
        <taxon>Natronorubrum</taxon>
    </lineage>
</organism>
<feature type="compositionally biased region" description="Basic and acidic residues" evidence="1">
    <location>
        <begin position="338"/>
        <end position="356"/>
    </location>
</feature>
<feature type="transmembrane region" description="Helical" evidence="2">
    <location>
        <begin position="31"/>
        <end position="48"/>
    </location>
</feature>